<keyword evidence="3" id="KW-0862">Zinc</keyword>
<feature type="compositionally biased region" description="Polar residues" evidence="6">
    <location>
        <begin position="11"/>
        <end position="27"/>
    </location>
</feature>
<evidence type="ECO:0000256" key="1">
    <source>
        <dbReference type="ARBA" id="ARBA00022723"/>
    </source>
</evidence>
<dbReference type="AlphaFoldDB" id="A0AAD7LB78"/>
<evidence type="ECO:0000313" key="10">
    <source>
        <dbReference type="Proteomes" id="UP001163823"/>
    </source>
</evidence>
<evidence type="ECO:0000313" key="9">
    <source>
        <dbReference type="EMBL" id="KAJ7954166.1"/>
    </source>
</evidence>
<feature type="domain" description="AIPP2-like SPOC-like" evidence="7">
    <location>
        <begin position="225"/>
        <end position="366"/>
    </location>
</feature>
<dbReference type="KEGG" id="qsa:O6P43_025766"/>
<feature type="region of interest" description="Disordered" evidence="6">
    <location>
        <begin position="1"/>
        <end position="31"/>
    </location>
</feature>
<accession>A0AAD7LB78</accession>
<feature type="compositionally biased region" description="Basic and acidic residues" evidence="6">
    <location>
        <begin position="171"/>
        <end position="182"/>
    </location>
</feature>
<feature type="compositionally biased region" description="Basic and acidic residues" evidence="6">
    <location>
        <begin position="153"/>
        <end position="164"/>
    </location>
</feature>
<dbReference type="PANTHER" id="PTHR33304:SF36">
    <property type="entry name" value="GB|AAF26970.1-RELATED"/>
    <property type="match status" value="1"/>
</dbReference>
<dbReference type="InterPro" id="IPR049914">
    <property type="entry name" value="PHD1-3/5-6"/>
</dbReference>
<evidence type="ECO:0000256" key="6">
    <source>
        <dbReference type="SAM" id="MobiDB-lite"/>
    </source>
</evidence>
<evidence type="ECO:0000256" key="2">
    <source>
        <dbReference type="ARBA" id="ARBA00022771"/>
    </source>
</evidence>
<dbReference type="EMBL" id="JARAOO010000010">
    <property type="protein sequence ID" value="KAJ7954158.1"/>
    <property type="molecule type" value="Genomic_DNA"/>
</dbReference>
<dbReference type="Proteomes" id="UP001163823">
    <property type="component" value="Chromosome 10"/>
</dbReference>
<evidence type="ECO:0000256" key="5">
    <source>
        <dbReference type="ARBA" id="ARBA00023163"/>
    </source>
</evidence>
<comment type="caution">
    <text evidence="9">The sequence shown here is derived from an EMBL/GenBank/DDBJ whole genome shotgun (WGS) entry which is preliminary data.</text>
</comment>
<keyword evidence="1" id="KW-0479">Metal-binding</keyword>
<keyword evidence="5" id="KW-0804">Transcription</keyword>
<dbReference type="GO" id="GO:0008270">
    <property type="term" value="F:zinc ion binding"/>
    <property type="evidence" value="ECO:0007669"/>
    <property type="project" value="UniProtKB-KW"/>
</dbReference>
<dbReference type="EMBL" id="JARAOO010000010">
    <property type="protein sequence ID" value="KAJ7954166.1"/>
    <property type="molecule type" value="Genomic_DNA"/>
</dbReference>
<feature type="region of interest" description="Disordered" evidence="6">
    <location>
        <begin position="117"/>
        <end position="195"/>
    </location>
</feature>
<proteinExistence type="predicted"/>
<dbReference type="GO" id="GO:0140566">
    <property type="term" value="F:histone reader activity"/>
    <property type="evidence" value="ECO:0007669"/>
    <property type="project" value="InterPro"/>
</dbReference>
<sequence>MAHQGKIDSNALPSVKTSTLPRNNGLQTPCKRQRCKKNAKVKFLEAEEVINLNSGTRKPTQVIHHKLCSVTDPLDSFIAVPERPISKTTTSKCLQVTCSTSCTCTVLQQRVQLPNGVNSNFGKPSHHVTSVKSMKTTGSDNRLGKPVASSVNVKDDGKDVKSCDPEFPSNLKEKQPEGKDDGSNEEAQFGLNREGAVTNNSEIKMAILSTSQKYPANHPALENIWKGSFEVPDIAPHGRNYEGIMTHLGLNEVFTAHPPAKVSRKAYEFSKQLAGVLQFNFHPIQEQWPKTFQTDIPNGNDIGLYFYPQKFERSKKKYSTILKYIEKNDLMLKSCIGDVELLVFPSKLLAADCQKLDGSFFMWGVFHHLKKVR</sequence>
<dbReference type="InterPro" id="IPR056280">
    <property type="entry name" value="AIPP2-like_SPOC"/>
</dbReference>
<dbReference type="Pfam" id="PF23121">
    <property type="entry name" value="SPOC_AIPP2"/>
    <property type="match status" value="1"/>
</dbReference>
<keyword evidence="2" id="KW-0863">Zinc-finger</keyword>
<protein>
    <submittedName>
        <fullName evidence="9">RING/FYVE/PHD zinc finger superfamily protein</fullName>
    </submittedName>
</protein>
<feature type="compositionally biased region" description="Polar residues" evidence="6">
    <location>
        <begin position="117"/>
        <end position="140"/>
    </location>
</feature>
<reference evidence="9" key="1">
    <citation type="journal article" date="2023" name="Science">
        <title>Elucidation of the pathway for biosynthesis of saponin adjuvants from the soapbark tree.</title>
        <authorList>
            <person name="Reed J."/>
            <person name="Orme A."/>
            <person name="El-Demerdash A."/>
            <person name="Owen C."/>
            <person name="Martin L.B.B."/>
            <person name="Misra R.C."/>
            <person name="Kikuchi S."/>
            <person name="Rejzek M."/>
            <person name="Martin A.C."/>
            <person name="Harkess A."/>
            <person name="Leebens-Mack J."/>
            <person name="Louveau T."/>
            <person name="Stephenson M.J."/>
            <person name="Osbourn A."/>
        </authorList>
    </citation>
    <scope>NUCLEOTIDE SEQUENCE</scope>
    <source>
        <strain evidence="9">S10</strain>
    </source>
</reference>
<evidence type="ECO:0000259" key="7">
    <source>
        <dbReference type="Pfam" id="PF23121"/>
    </source>
</evidence>
<gene>
    <name evidence="8" type="ORF">O6P43_025766</name>
    <name evidence="9" type="ORF">O6P43_025774</name>
</gene>
<dbReference type="GO" id="GO:0034244">
    <property type="term" value="P:negative regulation of transcription elongation by RNA polymerase II"/>
    <property type="evidence" value="ECO:0007669"/>
    <property type="project" value="InterPro"/>
</dbReference>
<dbReference type="PANTHER" id="PTHR33304">
    <property type="match status" value="1"/>
</dbReference>
<evidence type="ECO:0000256" key="4">
    <source>
        <dbReference type="ARBA" id="ARBA00023015"/>
    </source>
</evidence>
<keyword evidence="4" id="KW-0805">Transcription regulation</keyword>
<evidence type="ECO:0000256" key="3">
    <source>
        <dbReference type="ARBA" id="ARBA00022833"/>
    </source>
</evidence>
<name>A0AAD7LB78_QUISA</name>
<keyword evidence="10" id="KW-1185">Reference proteome</keyword>
<dbReference type="KEGG" id="qsa:O6P43_025774"/>
<evidence type="ECO:0000313" key="8">
    <source>
        <dbReference type="EMBL" id="KAJ7954158.1"/>
    </source>
</evidence>
<organism evidence="9 10">
    <name type="scientific">Quillaja saponaria</name>
    <name type="common">Soap bark tree</name>
    <dbReference type="NCBI Taxonomy" id="32244"/>
    <lineage>
        <taxon>Eukaryota</taxon>
        <taxon>Viridiplantae</taxon>
        <taxon>Streptophyta</taxon>
        <taxon>Embryophyta</taxon>
        <taxon>Tracheophyta</taxon>
        <taxon>Spermatophyta</taxon>
        <taxon>Magnoliopsida</taxon>
        <taxon>eudicotyledons</taxon>
        <taxon>Gunneridae</taxon>
        <taxon>Pentapetalae</taxon>
        <taxon>rosids</taxon>
        <taxon>fabids</taxon>
        <taxon>Fabales</taxon>
        <taxon>Quillajaceae</taxon>
        <taxon>Quillaja</taxon>
    </lineage>
</organism>